<dbReference type="EMBL" id="JANEYG010000020">
    <property type="protein sequence ID" value="KAJ8919163.1"/>
    <property type="molecule type" value="Genomic_DNA"/>
</dbReference>
<keyword evidence="5" id="KW-1185">Reference proteome</keyword>
<evidence type="ECO:0000259" key="3">
    <source>
        <dbReference type="PROSITE" id="PS50405"/>
    </source>
</evidence>
<comment type="caution">
    <text evidence="4">The sequence shown here is derived from an EMBL/GenBank/DDBJ whole genome shotgun (WGS) entry which is preliminary data.</text>
</comment>
<feature type="domain" description="GST C-terminal" evidence="3">
    <location>
        <begin position="106"/>
        <end position="196"/>
    </location>
</feature>
<organism evidence="4 5">
    <name type="scientific">Exocentrus adspersus</name>
    <dbReference type="NCBI Taxonomy" id="1586481"/>
    <lineage>
        <taxon>Eukaryota</taxon>
        <taxon>Metazoa</taxon>
        <taxon>Ecdysozoa</taxon>
        <taxon>Arthropoda</taxon>
        <taxon>Hexapoda</taxon>
        <taxon>Insecta</taxon>
        <taxon>Pterygota</taxon>
        <taxon>Neoptera</taxon>
        <taxon>Endopterygota</taxon>
        <taxon>Coleoptera</taxon>
        <taxon>Polyphaga</taxon>
        <taxon>Cucujiformia</taxon>
        <taxon>Chrysomeloidea</taxon>
        <taxon>Cerambycidae</taxon>
        <taxon>Lamiinae</taxon>
        <taxon>Acanthocinini</taxon>
        <taxon>Exocentrus</taxon>
    </lineage>
</organism>
<dbReference type="GO" id="GO:0004364">
    <property type="term" value="F:glutathione transferase activity"/>
    <property type="evidence" value="ECO:0007669"/>
    <property type="project" value="TreeGrafter"/>
</dbReference>
<gene>
    <name evidence="4" type="ORF">NQ315_012149</name>
</gene>
<dbReference type="GO" id="GO:0006749">
    <property type="term" value="P:glutathione metabolic process"/>
    <property type="evidence" value="ECO:0007669"/>
    <property type="project" value="TreeGrafter"/>
</dbReference>
<dbReference type="InterPro" id="IPR004046">
    <property type="entry name" value="GST_C"/>
</dbReference>
<dbReference type="InterPro" id="IPR004045">
    <property type="entry name" value="Glutathione_S-Trfase_N"/>
</dbReference>
<dbReference type="FunFam" id="1.20.1050.10:FF:000007">
    <property type="entry name" value="Glutathione S-transferase 1-1"/>
    <property type="match status" value="1"/>
</dbReference>
<dbReference type="PANTHER" id="PTHR43969">
    <property type="entry name" value="GLUTATHIONE S TRANSFERASE D10, ISOFORM A-RELATED"/>
    <property type="match status" value="1"/>
</dbReference>
<name>A0AAV8VY05_9CUCU</name>
<comment type="subunit">
    <text evidence="1">Homodimer.</text>
</comment>
<evidence type="ECO:0000256" key="1">
    <source>
        <dbReference type="ARBA" id="ARBA00011738"/>
    </source>
</evidence>
<dbReference type="InterPro" id="IPR036249">
    <property type="entry name" value="Thioredoxin-like_sf"/>
</dbReference>
<dbReference type="Proteomes" id="UP001159042">
    <property type="component" value="Unassembled WGS sequence"/>
</dbReference>
<dbReference type="InterPro" id="IPR036282">
    <property type="entry name" value="Glutathione-S-Trfase_C_sf"/>
</dbReference>
<evidence type="ECO:0000313" key="5">
    <source>
        <dbReference type="Proteomes" id="UP001159042"/>
    </source>
</evidence>
<evidence type="ECO:0000313" key="4">
    <source>
        <dbReference type="EMBL" id="KAJ8919163.1"/>
    </source>
</evidence>
<evidence type="ECO:0000259" key="2">
    <source>
        <dbReference type="PROSITE" id="PS50404"/>
    </source>
</evidence>
<evidence type="ECO:0008006" key="6">
    <source>
        <dbReference type="Google" id="ProtNLM"/>
    </source>
</evidence>
<dbReference type="CDD" id="cd03045">
    <property type="entry name" value="GST_N_Delta_Epsilon"/>
    <property type="match status" value="1"/>
</dbReference>
<dbReference type="Pfam" id="PF02798">
    <property type="entry name" value="GST_N"/>
    <property type="match status" value="1"/>
</dbReference>
<sequence>MLFSYFMRGEEERIFLEKMPIDLYYGPGSSPCRIVLLAAKSIGVELNLIPLNLMEQEYLKPEFVKINPQHTVPTINDNGFVMWESRAIIKYLQDAYGKNESLYPKDAKKRAVVDQRLFFDRDLYAHFHEVYNKKTFSGSPPDPANVETANKDLAFLDKILETSEYVAGDHLTLADLSLVVQISNLEAVKHDVSLKM</sequence>
<dbReference type="SUPFAM" id="SSF47616">
    <property type="entry name" value="GST C-terminal domain-like"/>
    <property type="match status" value="1"/>
</dbReference>
<dbReference type="SUPFAM" id="SSF52833">
    <property type="entry name" value="Thioredoxin-like"/>
    <property type="match status" value="1"/>
</dbReference>
<feature type="domain" description="GST N-terminal" evidence="2">
    <location>
        <begin position="19"/>
        <end position="100"/>
    </location>
</feature>
<dbReference type="PROSITE" id="PS50405">
    <property type="entry name" value="GST_CTER"/>
    <property type="match status" value="1"/>
</dbReference>
<dbReference type="SFLD" id="SFLDG01153">
    <property type="entry name" value="Main.4:_Theta-like"/>
    <property type="match status" value="1"/>
</dbReference>
<protein>
    <recommendedName>
        <fullName evidence="6">Glutathione S-transferase</fullName>
    </recommendedName>
</protein>
<dbReference type="Gene3D" id="1.20.1050.10">
    <property type="match status" value="1"/>
</dbReference>
<dbReference type="PANTHER" id="PTHR43969:SF9">
    <property type="entry name" value="GLUTATHIONE S TRANSFERASE D10, ISOFORM A-RELATED"/>
    <property type="match status" value="1"/>
</dbReference>
<dbReference type="Gene3D" id="3.40.30.10">
    <property type="entry name" value="Glutaredoxin"/>
    <property type="match status" value="1"/>
</dbReference>
<proteinExistence type="predicted"/>
<dbReference type="SFLD" id="SFLDS00019">
    <property type="entry name" value="Glutathione_Transferase_(cytos"/>
    <property type="match status" value="1"/>
</dbReference>
<dbReference type="SFLD" id="SFLDG00358">
    <property type="entry name" value="Main_(cytGST)"/>
    <property type="match status" value="1"/>
</dbReference>
<dbReference type="InterPro" id="IPR010987">
    <property type="entry name" value="Glutathione-S-Trfase_C-like"/>
</dbReference>
<accession>A0AAV8VY05</accession>
<reference evidence="4 5" key="1">
    <citation type="journal article" date="2023" name="Insect Mol. Biol.">
        <title>Genome sequencing provides insights into the evolution of gene families encoding plant cell wall-degrading enzymes in longhorned beetles.</title>
        <authorList>
            <person name="Shin N.R."/>
            <person name="Okamura Y."/>
            <person name="Kirsch R."/>
            <person name="Pauchet Y."/>
        </authorList>
    </citation>
    <scope>NUCLEOTIDE SEQUENCE [LARGE SCALE GENOMIC DNA]</scope>
    <source>
        <strain evidence="4">EAD_L_NR</strain>
    </source>
</reference>
<dbReference type="FunFam" id="3.40.30.10:FF:000034">
    <property type="entry name" value="glutathione S-transferase 1"/>
    <property type="match status" value="1"/>
</dbReference>
<dbReference type="CDD" id="cd03177">
    <property type="entry name" value="GST_C_Delta_Epsilon"/>
    <property type="match status" value="1"/>
</dbReference>
<dbReference type="AlphaFoldDB" id="A0AAV8VY05"/>
<dbReference type="InterPro" id="IPR040079">
    <property type="entry name" value="Glutathione_S-Trfase"/>
</dbReference>
<dbReference type="Pfam" id="PF14497">
    <property type="entry name" value="GST_C_3"/>
    <property type="match status" value="1"/>
</dbReference>
<dbReference type="PROSITE" id="PS50404">
    <property type="entry name" value="GST_NTER"/>
    <property type="match status" value="1"/>
</dbReference>